<evidence type="ECO:0000256" key="4">
    <source>
        <dbReference type="ARBA" id="ARBA00023128"/>
    </source>
</evidence>
<sequence>MSAILHGVRSLPLTTTLRGRLYESTAKTVLESKYPGLILCSVGRAGDRGVDLLGEFKDIEFLVQCKSSPSKAPGGLWRELIGACDPMYNSHDGTRLIQHPEMKTTYNNRVSKSGDQNTKKMLALLVSPLPMTSQAHAEFSSSKIPLIHCILPLSKVRLKEDGELEASAGKIRSIIANSMAEKILKMIEKS</sequence>
<accession>A0AAV5RIW8</accession>
<dbReference type="AlphaFoldDB" id="A0AAV5RIW8"/>
<dbReference type="PANTHER" id="PTHR28133:SF1">
    <property type="entry name" value="REQUIRED FOR RESPIRATORY GROWTH PROTEIN 7, MITOCHONDRIAL"/>
    <property type="match status" value="1"/>
</dbReference>
<protein>
    <recommendedName>
        <fullName evidence="3">Required for respiratory growth protein 7, mitochondrial</fullName>
    </recommendedName>
</protein>
<proteinExistence type="inferred from homology"/>
<keyword evidence="6" id="KW-1185">Reference proteome</keyword>
<gene>
    <name evidence="5" type="ORF">DASB73_021100</name>
</gene>
<keyword evidence="4" id="KW-0496">Mitochondrion</keyword>
<dbReference type="EMBL" id="BTGC01000003">
    <property type="protein sequence ID" value="GMM51152.1"/>
    <property type="molecule type" value="Genomic_DNA"/>
</dbReference>
<dbReference type="InterPro" id="IPR018828">
    <property type="entry name" value="RRG7"/>
</dbReference>
<comment type="caution">
    <text evidence="5">The sequence shown here is derived from an EMBL/GenBank/DDBJ whole genome shotgun (WGS) entry which is preliminary data.</text>
</comment>
<evidence type="ECO:0000256" key="2">
    <source>
        <dbReference type="ARBA" id="ARBA00009554"/>
    </source>
</evidence>
<evidence type="ECO:0000256" key="1">
    <source>
        <dbReference type="ARBA" id="ARBA00004173"/>
    </source>
</evidence>
<evidence type="ECO:0000256" key="3">
    <source>
        <dbReference type="ARBA" id="ARBA00014638"/>
    </source>
</evidence>
<dbReference type="Proteomes" id="UP001362899">
    <property type="component" value="Unassembled WGS sequence"/>
</dbReference>
<comment type="subcellular location">
    <subcellularLocation>
        <location evidence="1">Mitochondrion</location>
    </subcellularLocation>
</comment>
<name>A0AAV5RIW8_STABA</name>
<dbReference type="PANTHER" id="PTHR28133">
    <property type="entry name" value="REQUIRED FOR RESPIRATORY GROWTH PROTEIN 7, MITOCHONDRIAL"/>
    <property type="match status" value="1"/>
</dbReference>
<reference evidence="5 6" key="1">
    <citation type="journal article" date="2023" name="Elife">
        <title>Identification of key yeast species and microbe-microbe interactions impacting larval growth of Drosophila in the wild.</title>
        <authorList>
            <person name="Mure A."/>
            <person name="Sugiura Y."/>
            <person name="Maeda R."/>
            <person name="Honda K."/>
            <person name="Sakurai N."/>
            <person name="Takahashi Y."/>
            <person name="Watada M."/>
            <person name="Katoh T."/>
            <person name="Gotoh A."/>
            <person name="Gotoh Y."/>
            <person name="Taniguchi I."/>
            <person name="Nakamura K."/>
            <person name="Hayashi T."/>
            <person name="Katayama T."/>
            <person name="Uemura T."/>
            <person name="Hattori Y."/>
        </authorList>
    </citation>
    <scope>NUCLEOTIDE SEQUENCE [LARGE SCALE GENOMIC DNA]</scope>
    <source>
        <strain evidence="5 6">SB-73</strain>
    </source>
</reference>
<dbReference type="GO" id="GO:0005739">
    <property type="term" value="C:mitochondrion"/>
    <property type="evidence" value="ECO:0007669"/>
    <property type="project" value="UniProtKB-SubCell"/>
</dbReference>
<dbReference type="Pfam" id="PF10356">
    <property type="entry name" value="RRG7"/>
    <property type="match status" value="2"/>
</dbReference>
<evidence type="ECO:0000313" key="5">
    <source>
        <dbReference type="EMBL" id="GMM51152.1"/>
    </source>
</evidence>
<comment type="similarity">
    <text evidence="2">Belongs to the RRG7 family.</text>
</comment>
<evidence type="ECO:0000313" key="6">
    <source>
        <dbReference type="Proteomes" id="UP001362899"/>
    </source>
</evidence>
<organism evidence="5 6">
    <name type="scientific">Starmerella bacillaris</name>
    <name type="common">Yeast</name>
    <name type="synonym">Candida zemplinina</name>
    <dbReference type="NCBI Taxonomy" id="1247836"/>
    <lineage>
        <taxon>Eukaryota</taxon>
        <taxon>Fungi</taxon>
        <taxon>Dikarya</taxon>
        <taxon>Ascomycota</taxon>
        <taxon>Saccharomycotina</taxon>
        <taxon>Dipodascomycetes</taxon>
        <taxon>Dipodascales</taxon>
        <taxon>Trichomonascaceae</taxon>
        <taxon>Starmerella</taxon>
    </lineage>
</organism>